<reference evidence="4 5" key="1">
    <citation type="submission" date="2020-06" db="EMBL/GenBank/DDBJ databases">
        <title>Draft genome of Uliginosibacterium sp. IMCC34675.</title>
        <authorList>
            <person name="Song J."/>
        </authorList>
    </citation>
    <scope>NUCLEOTIDE SEQUENCE [LARGE SCALE GENOMIC DNA]</scope>
    <source>
        <strain evidence="4 5">IMCC34675</strain>
    </source>
</reference>
<dbReference type="PROSITE" id="PS50894">
    <property type="entry name" value="HPT"/>
    <property type="match status" value="1"/>
</dbReference>
<dbReference type="SUPFAM" id="SSF47226">
    <property type="entry name" value="Histidine-containing phosphotransfer domain, HPT domain"/>
    <property type="match status" value="1"/>
</dbReference>
<proteinExistence type="predicted"/>
<comment type="caution">
    <text evidence="4">The sequence shown here is derived from an EMBL/GenBank/DDBJ whole genome shotgun (WGS) entry which is preliminary data.</text>
</comment>
<dbReference type="Gene3D" id="1.20.120.160">
    <property type="entry name" value="HPT domain"/>
    <property type="match status" value="1"/>
</dbReference>
<dbReference type="InterPro" id="IPR036641">
    <property type="entry name" value="HPT_dom_sf"/>
</dbReference>
<dbReference type="Proteomes" id="UP000778523">
    <property type="component" value="Unassembled WGS sequence"/>
</dbReference>
<feature type="domain" description="HPt" evidence="3">
    <location>
        <begin position="20"/>
        <end position="113"/>
    </location>
</feature>
<sequence>MSTTPPPINRHWVLEQIGDDEDLLREIAAVFMLDSPDLRQRLADCLSSGDAAALHATAHCAKSAVGNFGSPLAVAAAVALEEAAQTGDTAALPALTTQLCSALLSVEEALQREVLNS</sequence>
<gene>
    <name evidence="4" type="ORF">HJ583_003495</name>
</gene>
<evidence type="ECO:0000256" key="2">
    <source>
        <dbReference type="PROSITE-ProRule" id="PRU00110"/>
    </source>
</evidence>
<dbReference type="EMBL" id="JABCSC020000001">
    <property type="protein sequence ID" value="NSL54082.1"/>
    <property type="molecule type" value="Genomic_DNA"/>
</dbReference>
<accession>A0ABX2IDF3</accession>
<protein>
    <submittedName>
        <fullName evidence="4">Hpt domain-containing protein</fullName>
    </submittedName>
</protein>
<dbReference type="Pfam" id="PF01627">
    <property type="entry name" value="Hpt"/>
    <property type="match status" value="1"/>
</dbReference>
<evidence type="ECO:0000313" key="5">
    <source>
        <dbReference type="Proteomes" id="UP000778523"/>
    </source>
</evidence>
<dbReference type="InterPro" id="IPR008207">
    <property type="entry name" value="Sig_transdc_His_kin_Hpt_dom"/>
</dbReference>
<evidence type="ECO:0000313" key="4">
    <source>
        <dbReference type="EMBL" id="NSL54082.1"/>
    </source>
</evidence>
<keyword evidence="2" id="KW-0597">Phosphoprotein</keyword>
<keyword evidence="5" id="KW-1185">Reference proteome</keyword>
<keyword evidence="1" id="KW-0902">Two-component regulatory system</keyword>
<dbReference type="RefSeq" id="WP_170020527.1">
    <property type="nucleotide sequence ID" value="NZ_JABCSC020000001.1"/>
</dbReference>
<name>A0ABX2IDF3_9RHOO</name>
<evidence type="ECO:0000259" key="3">
    <source>
        <dbReference type="PROSITE" id="PS50894"/>
    </source>
</evidence>
<organism evidence="4 5">
    <name type="scientific">Uliginosibacterium aquaticum</name>
    <dbReference type="NCBI Taxonomy" id="2731212"/>
    <lineage>
        <taxon>Bacteria</taxon>
        <taxon>Pseudomonadati</taxon>
        <taxon>Pseudomonadota</taxon>
        <taxon>Betaproteobacteria</taxon>
        <taxon>Rhodocyclales</taxon>
        <taxon>Zoogloeaceae</taxon>
        <taxon>Uliginosibacterium</taxon>
    </lineage>
</organism>
<evidence type="ECO:0000256" key="1">
    <source>
        <dbReference type="ARBA" id="ARBA00023012"/>
    </source>
</evidence>
<feature type="modified residue" description="Phosphohistidine" evidence="2">
    <location>
        <position position="59"/>
    </location>
</feature>